<dbReference type="PANTHER" id="PTHR46762:SF1">
    <property type="entry name" value="NUCLEOREDOXIN-LIKE PROTEIN 2"/>
    <property type="match status" value="1"/>
</dbReference>
<dbReference type="PROSITE" id="PS51352">
    <property type="entry name" value="THIOREDOXIN_2"/>
    <property type="match status" value="1"/>
</dbReference>
<gene>
    <name evidence="2" type="ORF">HPHI1048_LOCUS22046</name>
</gene>
<sequence>MTGPSASLTALTAARGRGGGGARGLASSRFSPVRGFNAPPAFMALACLSMAAASTGGGGSMDIHDAMVVDQEGRKMRLGDAAKGRTVGLYFAGEWCPMCRSFTPKLKEYFNEKAQDKQTGNQKATIVFVSSDFSKEAADSHFKNQGNWLYLDYDSPLRQQLKQKFRIWGGMESSALGFDRRSGIPGMVVIGSDGNEVTYMNTESKGIRALEAWDLDANAW</sequence>
<dbReference type="EMBL" id="HBEO01032575">
    <property type="protein sequence ID" value="CAD8505401.1"/>
    <property type="molecule type" value="Transcribed_RNA"/>
</dbReference>
<protein>
    <recommendedName>
        <fullName evidence="1">Thioredoxin domain-containing protein</fullName>
    </recommendedName>
</protein>
<proteinExistence type="predicted"/>
<dbReference type="GO" id="GO:0045494">
    <property type="term" value="P:photoreceptor cell maintenance"/>
    <property type="evidence" value="ECO:0007669"/>
    <property type="project" value="InterPro"/>
</dbReference>
<dbReference type="InterPro" id="IPR036249">
    <property type="entry name" value="Thioredoxin-like_sf"/>
</dbReference>
<organism evidence="2">
    <name type="scientific">Hanusia phi</name>
    <dbReference type="NCBI Taxonomy" id="3032"/>
    <lineage>
        <taxon>Eukaryota</taxon>
        <taxon>Cryptophyceae</taxon>
        <taxon>Pyrenomonadales</taxon>
        <taxon>Geminigeraceae</taxon>
        <taxon>Hanusia</taxon>
    </lineage>
</organism>
<dbReference type="Pfam" id="PF13905">
    <property type="entry name" value="Thioredoxin_8"/>
    <property type="match status" value="1"/>
</dbReference>
<dbReference type="InterPro" id="IPR029519">
    <property type="entry name" value="RdCVF2"/>
</dbReference>
<reference evidence="2" key="1">
    <citation type="submission" date="2021-01" db="EMBL/GenBank/DDBJ databases">
        <authorList>
            <person name="Corre E."/>
            <person name="Pelletier E."/>
            <person name="Niang G."/>
            <person name="Scheremetjew M."/>
            <person name="Finn R."/>
            <person name="Kale V."/>
            <person name="Holt S."/>
            <person name="Cochrane G."/>
            <person name="Meng A."/>
            <person name="Brown T."/>
            <person name="Cohen L."/>
        </authorList>
    </citation>
    <scope>NUCLEOTIDE SEQUENCE</scope>
    <source>
        <strain evidence="2">CCMP325</strain>
    </source>
</reference>
<accession>A0A7S0HY34</accession>
<dbReference type="InterPro" id="IPR013766">
    <property type="entry name" value="Thioredoxin_domain"/>
</dbReference>
<dbReference type="Gene3D" id="3.40.30.10">
    <property type="entry name" value="Glutaredoxin"/>
    <property type="match status" value="1"/>
</dbReference>
<evidence type="ECO:0000313" key="2">
    <source>
        <dbReference type="EMBL" id="CAD8505401.1"/>
    </source>
</evidence>
<feature type="domain" description="Thioredoxin" evidence="1">
    <location>
        <begin position="57"/>
        <end position="220"/>
    </location>
</feature>
<dbReference type="PANTHER" id="PTHR46762">
    <property type="entry name" value="NUCLEOREDOXIN-LIKE PROTEIN 2"/>
    <property type="match status" value="1"/>
</dbReference>
<name>A0A7S0HY34_9CRYP</name>
<dbReference type="SUPFAM" id="SSF52833">
    <property type="entry name" value="Thioredoxin-like"/>
    <property type="match status" value="1"/>
</dbReference>
<evidence type="ECO:0000259" key="1">
    <source>
        <dbReference type="PROSITE" id="PS51352"/>
    </source>
</evidence>
<dbReference type="InterPro" id="IPR012336">
    <property type="entry name" value="Thioredoxin-like_fold"/>
</dbReference>
<dbReference type="AlphaFoldDB" id="A0A7S0HY34"/>